<keyword evidence="8" id="KW-1185">Reference proteome</keyword>
<dbReference type="OrthoDB" id="8482265at2"/>
<comment type="subcellular location">
    <subcellularLocation>
        <location evidence="1">Cell membrane</location>
        <topology evidence="1">Multi-pass membrane protein</topology>
    </subcellularLocation>
</comment>
<evidence type="ECO:0000256" key="4">
    <source>
        <dbReference type="ARBA" id="ARBA00022989"/>
    </source>
</evidence>
<keyword evidence="2" id="KW-1003">Cell membrane</keyword>
<feature type="transmembrane region" description="Helical" evidence="6">
    <location>
        <begin position="151"/>
        <end position="168"/>
    </location>
</feature>
<organism evidence="7 8">
    <name type="scientific">Salicibibacter kimchii</name>
    <dbReference type="NCBI Taxonomy" id="2099786"/>
    <lineage>
        <taxon>Bacteria</taxon>
        <taxon>Bacillati</taxon>
        <taxon>Bacillota</taxon>
        <taxon>Bacilli</taxon>
        <taxon>Bacillales</taxon>
        <taxon>Bacillaceae</taxon>
        <taxon>Salicibibacter</taxon>
    </lineage>
</organism>
<sequence length="435" mass="48629">MTNKTKSTAYDVIITFGTKIIVLFGSFIVSVILARLLGPEGKGIVTAIFVIPNILMTAADLGVRQASAYYIGRGYYSTKDIVSSLLSLWVITSVLTMLIATIYYSFGSAQTYGWGLLSIALMTIPLNLLFKYFRGVLQGNQKIGSINVSELIRFIVNLSGVIILVWLLNLDVFGAVLVQFLMAFIVVIYSAFIIKQITTIRFNFDTQILKSLFSKGVTFALALFILTLNYRVDIIFLEHMTNSEQVGIYSVGTTLAELIWQLPAAIGLVLFARSANSRSSKSAIFRAVKLLRFSFNALFFLCLLFWALAPLAIDILYGQDFSESSNVIRLLLPGVLAMVIVKILHPDLAARGFPLYSFWVFLSPLIFNTILNFIFIPEYGYIGAAITSTVTYIIGSVCFLIVYAKKENIKLNDMIILKKDDYKDIASMIKKFKWR</sequence>
<feature type="transmembrane region" description="Helical" evidence="6">
    <location>
        <begin position="212"/>
        <end position="228"/>
    </location>
</feature>
<dbReference type="Proteomes" id="UP000252100">
    <property type="component" value="Chromosome"/>
</dbReference>
<dbReference type="AlphaFoldDB" id="A0A345BWI1"/>
<feature type="transmembrane region" description="Helical" evidence="6">
    <location>
        <begin position="356"/>
        <end position="375"/>
    </location>
</feature>
<feature type="transmembrane region" description="Helical" evidence="6">
    <location>
        <begin position="84"/>
        <end position="106"/>
    </location>
</feature>
<dbReference type="InterPro" id="IPR002797">
    <property type="entry name" value="Polysacc_synth"/>
</dbReference>
<feature type="transmembrane region" description="Helical" evidence="6">
    <location>
        <begin position="327"/>
        <end position="344"/>
    </location>
</feature>
<feature type="transmembrane region" description="Helical" evidence="6">
    <location>
        <begin position="381"/>
        <end position="404"/>
    </location>
</feature>
<evidence type="ECO:0000256" key="2">
    <source>
        <dbReference type="ARBA" id="ARBA00022475"/>
    </source>
</evidence>
<evidence type="ECO:0000313" key="8">
    <source>
        <dbReference type="Proteomes" id="UP000252100"/>
    </source>
</evidence>
<gene>
    <name evidence="7" type="ORF">DT065_04265</name>
</gene>
<name>A0A345BWI1_9BACI</name>
<keyword evidence="5 6" id="KW-0472">Membrane</keyword>
<evidence type="ECO:0000256" key="1">
    <source>
        <dbReference type="ARBA" id="ARBA00004651"/>
    </source>
</evidence>
<feature type="transmembrane region" description="Helical" evidence="6">
    <location>
        <begin position="174"/>
        <end position="192"/>
    </location>
</feature>
<evidence type="ECO:0000256" key="6">
    <source>
        <dbReference type="SAM" id="Phobius"/>
    </source>
</evidence>
<keyword evidence="3 6" id="KW-0812">Transmembrane</keyword>
<dbReference type="KEGG" id="rue:DT065_04265"/>
<feature type="transmembrane region" description="Helical" evidence="6">
    <location>
        <begin position="248"/>
        <end position="272"/>
    </location>
</feature>
<dbReference type="InterPro" id="IPR050833">
    <property type="entry name" value="Poly_Biosynth_Transport"/>
</dbReference>
<dbReference type="PANTHER" id="PTHR30250">
    <property type="entry name" value="PST FAMILY PREDICTED COLANIC ACID TRANSPORTER"/>
    <property type="match status" value="1"/>
</dbReference>
<dbReference type="Pfam" id="PF01943">
    <property type="entry name" value="Polysacc_synt"/>
    <property type="match status" value="1"/>
</dbReference>
<reference evidence="7 8" key="1">
    <citation type="journal article" date="2018" name="J. Microbiol.">
        <title>Salicibibacter kimchii gen. nov., sp. nov., a moderately halophilic and alkalitolerant bacterium in the family Bacillaceae, isolated from kimchi.</title>
        <authorList>
            <person name="Jang J.Y."/>
            <person name="Oh Y.J."/>
            <person name="Lim S.K."/>
            <person name="Park H.K."/>
            <person name="Lee C."/>
            <person name="Kim J.Y."/>
            <person name="Lee M.A."/>
            <person name="Choi H.J."/>
        </authorList>
    </citation>
    <scope>NUCLEOTIDE SEQUENCE [LARGE SCALE GENOMIC DNA]</scope>
    <source>
        <strain evidence="7 8">NKC1-1</strain>
    </source>
</reference>
<dbReference type="GO" id="GO:0005886">
    <property type="term" value="C:plasma membrane"/>
    <property type="evidence" value="ECO:0007669"/>
    <property type="project" value="UniProtKB-SubCell"/>
</dbReference>
<dbReference type="CDD" id="cd13128">
    <property type="entry name" value="MATE_Wzx_like"/>
    <property type="match status" value="1"/>
</dbReference>
<proteinExistence type="predicted"/>
<keyword evidence="4 6" id="KW-1133">Transmembrane helix</keyword>
<evidence type="ECO:0000313" key="7">
    <source>
        <dbReference type="EMBL" id="AXF55312.1"/>
    </source>
</evidence>
<dbReference type="RefSeq" id="WP_114371188.1">
    <property type="nucleotide sequence ID" value="NZ_CP031092.1"/>
</dbReference>
<evidence type="ECO:0000256" key="5">
    <source>
        <dbReference type="ARBA" id="ARBA00023136"/>
    </source>
</evidence>
<dbReference type="PANTHER" id="PTHR30250:SF11">
    <property type="entry name" value="O-ANTIGEN TRANSPORTER-RELATED"/>
    <property type="match status" value="1"/>
</dbReference>
<feature type="transmembrane region" description="Helical" evidence="6">
    <location>
        <begin position="43"/>
        <end position="63"/>
    </location>
</feature>
<protein>
    <submittedName>
        <fullName evidence="7">Flippase</fullName>
    </submittedName>
</protein>
<accession>A0A345BWI1</accession>
<feature type="transmembrane region" description="Helical" evidence="6">
    <location>
        <begin position="293"/>
        <end position="315"/>
    </location>
</feature>
<evidence type="ECO:0000256" key="3">
    <source>
        <dbReference type="ARBA" id="ARBA00022692"/>
    </source>
</evidence>
<dbReference type="EMBL" id="CP031092">
    <property type="protein sequence ID" value="AXF55312.1"/>
    <property type="molecule type" value="Genomic_DNA"/>
</dbReference>
<feature type="transmembrane region" description="Helical" evidence="6">
    <location>
        <begin position="112"/>
        <end position="130"/>
    </location>
</feature>
<feature type="transmembrane region" description="Helical" evidence="6">
    <location>
        <begin position="12"/>
        <end position="37"/>
    </location>
</feature>